<proteinExistence type="predicted"/>
<dbReference type="Proteomes" id="UP001157418">
    <property type="component" value="Unassembled WGS sequence"/>
</dbReference>
<evidence type="ECO:0000313" key="1">
    <source>
        <dbReference type="EMBL" id="CAH1429012.1"/>
    </source>
</evidence>
<sequence length="69" mass="7947">MEHGVISMEQGVDRYKIVFLSKITYIEKCLDVVATLQAKKDSDEERPLLANLNIMVNVHSFTITFMPFK</sequence>
<evidence type="ECO:0000313" key="2">
    <source>
        <dbReference type="Proteomes" id="UP001157418"/>
    </source>
</evidence>
<protein>
    <submittedName>
        <fullName evidence="1">Uncharacterized protein</fullName>
    </submittedName>
</protein>
<name>A0AAU9MR34_9ASTR</name>
<reference evidence="1 2" key="1">
    <citation type="submission" date="2022-01" db="EMBL/GenBank/DDBJ databases">
        <authorList>
            <person name="Xiong W."/>
            <person name="Schranz E."/>
        </authorList>
    </citation>
    <scope>NUCLEOTIDE SEQUENCE [LARGE SCALE GENOMIC DNA]</scope>
</reference>
<dbReference type="AlphaFoldDB" id="A0AAU9MR34"/>
<organism evidence="1 2">
    <name type="scientific">Lactuca virosa</name>
    <dbReference type="NCBI Taxonomy" id="75947"/>
    <lineage>
        <taxon>Eukaryota</taxon>
        <taxon>Viridiplantae</taxon>
        <taxon>Streptophyta</taxon>
        <taxon>Embryophyta</taxon>
        <taxon>Tracheophyta</taxon>
        <taxon>Spermatophyta</taxon>
        <taxon>Magnoliopsida</taxon>
        <taxon>eudicotyledons</taxon>
        <taxon>Gunneridae</taxon>
        <taxon>Pentapetalae</taxon>
        <taxon>asterids</taxon>
        <taxon>campanulids</taxon>
        <taxon>Asterales</taxon>
        <taxon>Asteraceae</taxon>
        <taxon>Cichorioideae</taxon>
        <taxon>Cichorieae</taxon>
        <taxon>Lactucinae</taxon>
        <taxon>Lactuca</taxon>
    </lineage>
</organism>
<gene>
    <name evidence="1" type="ORF">LVIROSA_LOCUS15896</name>
</gene>
<keyword evidence="2" id="KW-1185">Reference proteome</keyword>
<comment type="caution">
    <text evidence="1">The sequence shown here is derived from an EMBL/GenBank/DDBJ whole genome shotgun (WGS) entry which is preliminary data.</text>
</comment>
<dbReference type="EMBL" id="CAKMRJ010002388">
    <property type="protein sequence ID" value="CAH1429012.1"/>
    <property type="molecule type" value="Genomic_DNA"/>
</dbReference>
<accession>A0AAU9MR34</accession>